<dbReference type="InterPro" id="IPR000326">
    <property type="entry name" value="PAP2/HPO"/>
</dbReference>
<dbReference type="CDD" id="cd01610">
    <property type="entry name" value="PAP2_like"/>
    <property type="match status" value="1"/>
</dbReference>
<feature type="transmembrane region" description="Helical" evidence="1">
    <location>
        <begin position="177"/>
        <end position="194"/>
    </location>
</feature>
<dbReference type="Gene3D" id="1.20.144.10">
    <property type="entry name" value="Phosphatidic acid phosphatase type 2/haloperoxidase"/>
    <property type="match status" value="1"/>
</dbReference>
<keyword evidence="4" id="KW-1185">Reference proteome</keyword>
<dbReference type="Pfam" id="PF01569">
    <property type="entry name" value="PAP2"/>
    <property type="match status" value="1"/>
</dbReference>
<accession>A0A809SGN3</accession>
<dbReference type="RefSeq" id="WP_162084048.1">
    <property type="nucleotide sequence ID" value="NZ_AP021881.1"/>
</dbReference>
<gene>
    <name evidence="3" type="ORF">SFSGTM_07880</name>
</gene>
<sequence length="204" mass="22652">MKAIFYDWGGLNIALFHVINNFHTDYWDNLMLAGTALANHQLFALYLAILSGLAVITVSSTPTTNVIIYQQRTALWINTVAVFSIAYVIDGYLLGVLKPLLDFPRPPLALPITSVYVIGKPEFHHSLPSGHSSFAMLIVASIWPLLKYKYRVIGIGFVLWVGISRISLGAHFPADVLAGWASSLMIVLLVWWILKQSKALCIAR</sequence>
<dbReference type="KEGG" id="sniv:SFSGTM_07880"/>
<dbReference type="SMART" id="SM00014">
    <property type="entry name" value="acidPPc"/>
    <property type="match status" value="1"/>
</dbReference>
<name>A0A809SGN3_9PROT</name>
<dbReference type="InterPro" id="IPR036938">
    <property type="entry name" value="PAP2/HPO_sf"/>
</dbReference>
<feature type="transmembrane region" description="Helical" evidence="1">
    <location>
        <begin position="153"/>
        <end position="171"/>
    </location>
</feature>
<proteinExistence type="predicted"/>
<feature type="domain" description="Phosphatidic acid phosphatase type 2/haloperoxidase" evidence="2">
    <location>
        <begin position="81"/>
        <end position="191"/>
    </location>
</feature>
<feature type="transmembrane region" description="Helical" evidence="1">
    <location>
        <begin position="75"/>
        <end position="97"/>
    </location>
</feature>
<reference evidence="4" key="1">
    <citation type="submission" date="2019-11" db="EMBL/GenBank/DDBJ databases">
        <title>Isolation and characterization of a novel species in the genus Sulfuriferula.</title>
        <authorList>
            <person name="Mochizuki J."/>
            <person name="Kojima H."/>
            <person name="Fukui M."/>
        </authorList>
    </citation>
    <scope>NUCLEOTIDE SEQUENCE [LARGE SCALE GENOMIC DNA]</scope>
    <source>
        <strain evidence="4">SGTM</strain>
    </source>
</reference>
<dbReference type="PANTHER" id="PTHR14969:SF13">
    <property type="entry name" value="AT30094P"/>
    <property type="match status" value="1"/>
</dbReference>
<dbReference type="AlphaFoldDB" id="A0A809SGN3"/>
<evidence type="ECO:0000313" key="4">
    <source>
        <dbReference type="Proteomes" id="UP000463939"/>
    </source>
</evidence>
<keyword evidence="1" id="KW-1133">Transmembrane helix</keyword>
<evidence type="ECO:0000259" key="2">
    <source>
        <dbReference type="SMART" id="SM00014"/>
    </source>
</evidence>
<keyword evidence="1" id="KW-0472">Membrane</keyword>
<keyword evidence="1" id="KW-0812">Transmembrane</keyword>
<evidence type="ECO:0000313" key="3">
    <source>
        <dbReference type="EMBL" id="BBP00080.1"/>
    </source>
</evidence>
<protein>
    <recommendedName>
        <fullName evidence="2">Phosphatidic acid phosphatase type 2/haloperoxidase domain-containing protein</fullName>
    </recommendedName>
</protein>
<dbReference type="PANTHER" id="PTHR14969">
    <property type="entry name" value="SPHINGOSINE-1-PHOSPHATE PHOSPHOHYDROLASE"/>
    <property type="match status" value="1"/>
</dbReference>
<dbReference type="SUPFAM" id="SSF48317">
    <property type="entry name" value="Acid phosphatase/Vanadium-dependent haloperoxidase"/>
    <property type="match status" value="1"/>
</dbReference>
<feature type="transmembrane region" description="Helical" evidence="1">
    <location>
        <begin position="129"/>
        <end position="146"/>
    </location>
</feature>
<dbReference type="Proteomes" id="UP000463939">
    <property type="component" value="Chromosome"/>
</dbReference>
<organism evidence="3 4">
    <name type="scientific">Sulfuriferula nivalis</name>
    <dbReference type="NCBI Taxonomy" id="2675298"/>
    <lineage>
        <taxon>Bacteria</taxon>
        <taxon>Pseudomonadati</taxon>
        <taxon>Pseudomonadota</taxon>
        <taxon>Betaproteobacteria</taxon>
        <taxon>Nitrosomonadales</taxon>
        <taxon>Sulfuricellaceae</taxon>
        <taxon>Sulfuriferula</taxon>
    </lineage>
</organism>
<dbReference type="EMBL" id="AP021881">
    <property type="protein sequence ID" value="BBP00080.1"/>
    <property type="molecule type" value="Genomic_DNA"/>
</dbReference>
<evidence type="ECO:0000256" key="1">
    <source>
        <dbReference type="SAM" id="Phobius"/>
    </source>
</evidence>
<feature type="transmembrane region" description="Helical" evidence="1">
    <location>
        <begin position="43"/>
        <end position="68"/>
    </location>
</feature>